<dbReference type="GeneID" id="7828396"/>
<evidence type="ECO:0000313" key="2">
    <source>
        <dbReference type="EMBL" id="EAR82554.2"/>
    </source>
</evidence>
<evidence type="ECO:0000256" key="1">
    <source>
        <dbReference type="SAM" id="MobiDB-lite"/>
    </source>
</evidence>
<accession>Q22B99</accession>
<feature type="compositionally biased region" description="Low complexity" evidence="1">
    <location>
        <begin position="18"/>
        <end position="32"/>
    </location>
</feature>
<organism evidence="2 3">
    <name type="scientific">Tetrahymena thermophila (strain SB210)</name>
    <dbReference type="NCBI Taxonomy" id="312017"/>
    <lineage>
        <taxon>Eukaryota</taxon>
        <taxon>Sar</taxon>
        <taxon>Alveolata</taxon>
        <taxon>Ciliophora</taxon>
        <taxon>Intramacronucleata</taxon>
        <taxon>Oligohymenophorea</taxon>
        <taxon>Hymenostomatida</taxon>
        <taxon>Tetrahymenina</taxon>
        <taxon>Tetrahymenidae</taxon>
        <taxon>Tetrahymena</taxon>
    </lineage>
</organism>
<evidence type="ECO:0000313" key="3">
    <source>
        <dbReference type="Proteomes" id="UP000009168"/>
    </source>
</evidence>
<reference evidence="3" key="1">
    <citation type="journal article" date="2006" name="PLoS Biol.">
        <title>Macronuclear genome sequence of the ciliate Tetrahymena thermophila, a model eukaryote.</title>
        <authorList>
            <person name="Eisen J.A."/>
            <person name="Coyne R.S."/>
            <person name="Wu M."/>
            <person name="Wu D."/>
            <person name="Thiagarajan M."/>
            <person name="Wortman J.R."/>
            <person name="Badger J.H."/>
            <person name="Ren Q."/>
            <person name="Amedeo P."/>
            <person name="Jones K.M."/>
            <person name="Tallon L.J."/>
            <person name="Delcher A.L."/>
            <person name="Salzberg S.L."/>
            <person name="Silva J.C."/>
            <person name="Haas B.J."/>
            <person name="Majoros W.H."/>
            <person name="Farzad M."/>
            <person name="Carlton J.M."/>
            <person name="Smith R.K. Jr."/>
            <person name="Garg J."/>
            <person name="Pearlman R.E."/>
            <person name="Karrer K.M."/>
            <person name="Sun L."/>
            <person name="Manning G."/>
            <person name="Elde N.C."/>
            <person name="Turkewitz A.P."/>
            <person name="Asai D.J."/>
            <person name="Wilkes D.E."/>
            <person name="Wang Y."/>
            <person name="Cai H."/>
            <person name="Collins K."/>
            <person name="Stewart B.A."/>
            <person name="Lee S.R."/>
            <person name="Wilamowska K."/>
            <person name="Weinberg Z."/>
            <person name="Ruzzo W.L."/>
            <person name="Wloga D."/>
            <person name="Gaertig J."/>
            <person name="Frankel J."/>
            <person name="Tsao C.-C."/>
            <person name="Gorovsky M.A."/>
            <person name="Keeling P.J."/>
            <person name="Waller R.F."/>
            <person name="Patron N.J."/>
            <person name="Cherry J.M."/>
            <person name="Stover N.A."/>
            <person name="Krieger C.J."/>
            <person name="del Toro C."/>
            <person name="Ryder H.F."/>
            <person name="Williamson S.C."/>
            <person name="Barbeau R.A."/>
            <person name="Hamilton E.P."/>
            <person name="Orias E."/>
        </authorList>
    </citation>
    <scope>NUCLEOTIDE SEQUENCE [LARGE SCALE GENOMIC DNA]</scope>
    <source>
        <strain evidence="3">SB210</strain>
    </source>
</reference>
<name>Q22B99_TETTS</name>
<dbReference type="RefSeq" id="XP_001030217.2">
    <property type="nucleotide sequence ID" value="XM_001030217.2"/>
</dbReference>
<dbReference type="Proteomes" id="UP000009168">
    <property type="component" value="Unassembled WGS sequence"/>
</dbReference>
<feature type="compositionally biased region" description="Low complexity" evidence="1">
    <location>
        <begin position="126"/>
        <end position="144"/>
    </location>
</feature>
<feature type="region of interest" description="Disordered" evidence="1">
    <location>
        <begin position="15"/>
        <end position="35"/>
    </location>
</feature>
<dbReference type="EMBL" id="GG662465">
    <property type="protein sequence ID" value="EAR82554.2"/>
    <property type="molecule type" value="Genomic_DNA"/>
</dbReference>
<sequence length="1561" mass="183701">MKIKTKLKELDFSQIALNSNRNSPSQKSPSSASKRKTIFHKQGVTLKKSQQNNTPYQGVISHKNRYQSLEKVQKLEQSPKLRQINRDQQTTIFDGYTVKTLEENQTSLNNTFFSTKARLKSSQLRTATQSSNTNNSNTTASNDSPIQNKKQPFLQQLTQKYGSSTKTTSLQDYVDSFENSPTRYRLYSSIQQDKSIRNLHTSIDFLPSKTPLNQSTSLTRNEQRLDQYKLPYLDVDKRKENRIQSTSLTSRNSSSKRFNLKKTFLIQSSYQAHMNSSKQITSPHSLNTTSNTSLHRKSLQSSFFLGGKDTGRQSILDMAEEELQQDKFYQFLGQIILSESEFNIYLDSFKNNTTVFSLKHFLDTFSKQERRFNKYVEEISKKVLANKFDLFSLIKQKERCIKLIEETTRIHSSMLLSAKTTLERDENNYFKMDKITQRAILSIKEYVYLFENLISFIDQRIKLQKYIQSTQNEFNTKNQILTKKLAQNVLDQMSHYEQIWKNILQDFEHDFQYIQSLSLFNVIQLQESLSSEILSITHTPVNQFQNILNEFIDSARNFLFRVSSLMLSYFLTKPFLSRVKENKQQLNEEKKQMINDVRQNYFRMVNSLELYFYEKLSLKSSQEVYQKEVVDFGLPSLYLLMEVANLTGLKGQQILQNIASLLVDLKSIYKKFNFCSRFYILPADKSFFQQMLVFLETIESQAIIQLSKHFALLKAELNMLQHPVDYSKSYKFKQQQTSIQNLIFISNKIEENQKLRPKIFTSCTPESLLAKSQEFVEQFEKEINMLIQAAQPYEDEIIKEQQERDVSTLSNFIEGITFVKPSYEIFLHFFREIKQYSITDIFEKLKANKIDIIQNHNLLFENFMFYYLKKNIDFQQINKLEWEIKQFISQILQNSFENNNNFINAYQNAKKLNTQISLIQDQFKQQNYAFTPLINVFEQTQGLVEKYELMIMMFNISENICKNDSKQSVMPNFQDFKDLINFVSNYSQDLNIDEFNLLFKPISDKINLGLSQIQQLDKFLSIPCPENQQVNLFIQTIQKMCNKIIDQQQIIVNNSNQSQRANLINFIGEYLAFKREKIVLLQQKSQTVYIFDYSQFQAQTISLENQNNNKINQQDLNKISHSVQYNNLALLQKIDNQFIKKDNKITLKPLQKKPLISSDLQNTTEKNTYQKNNVNQNMLQLNINSITLQQPKKSQQLQSINTSLTYSKNDGIQNIETKQKDQTALQIQKTSQQNQQISMQAILQQIKQYVINQFGIIKTQPTNLELVKETLTKQIQQIKIIDKKIKSINTEISEIYSPNKLKNLKQERVLRFQTKKQSIFIYFDSPFQSYDLTIFDEQNQKLICKVQDFQSGLQEAEIYLDQLCNQISILFYKTQLSDQFDRIHFKLQAVAYSFLPNFLDISLVPLNFKQHEFINVFFVSRKPEMLEQILQKDSIELIKFRDLQSQQDICFSQSKLSKENICYHLPHDIQDKQILLYINALNQLSQEILNQLGIEIYIYMRKEFMKAGKSVTKIEISQCNFENLKQKNIQLNKNNYFEWEIAEYENTSSSIKVLNKIQLQQ</sequence>
<proteinExistence type="predicted"/>
<keyword evidence="3" id="KW-1185">Reference proteome</keyword>
<dbReference type="InParanoid" id="Q22B99"/>
<feature type="region of interest" description="Disordered" evidence="1">
    <location>
        <begin position="123"/>
        <end position="149"/>
    </location>
</feature>
<protein>
    <submittedName>
        <fullName evidence="2">Uncharacterized protein</fullName>
    </submittedName>
</protein>
<dbReference type="HOGENOM" id="CLU_248927_0_0_1"/>
<dbReference type="KEGG" id="tet:TTHERM_01108560"/>
<gene>
    <name evidence="2" type="ORF">TTHERM_01108560</name>
</gene>